<dbReference type="Gene3D" id="1.10.287.1490">
    <property type="match status" value="1"/>
</dbReference>
<feature type="coiled-coil region" evidence="1">
    <location>
        <begin position="647"/>
        <end position="860"/>
    </location>
</feature>
<feature type="region of interest" description="Disordered" evidence="2">
    <location>
        <begin position="225"/>
        <end position="244"/>
    </location>
</feature>
<keyword evidence="1" id="KW-0175">Coiled coil</keyword>
<feature type="region of interest" description="Disordered" evidence="2">
    <location>
        <begin position="63"/>
        <end position="120"/>
    </location>
</feature>
<evidence type="ECO:0000313" key="4">
    <source>
        <dbReference type="Proteomes" id="UP001063166"/>
    </source>
</evidence>
<proteinExistence type="predicted"/>
<dbReference type="PANTHER" id="PTHR45615:SF80">
    <property type="entry name" value="GRIP DOMAIN-CONTAINING PROTEIN"/>
    <property type="match status" value="1"/>
</dbReference>
<feature type="compositionally biased region" description="Basic and acidic residues" evidence="2">
    <location>
        <begin position="167"/>
        <end position="178"/>
    </location>
</feature>
<dbReference type="OrthoDB" id="3271002at2759"/>
<dbReference type="EMBL" id="BRPK01000020">
    <property type="protein sequence ID" value="GLB45197.1"/>
    <property type="molecule type" value="Genomic_DNA"/>
</dbReference>
<feature type="region of interest" description="Disordered" evidence="2">
    <location>
        <begin position="167"/>
        <end position="216"/>
    </location>
</feature>
<keyword evidence="4" id="KW-1185">Reference proteome</keyword>
<reference evidence="3" key="1">
    <citation type="submission" date="2022-07" db="EMBL/GenBank/DDBJ databases">
        <title>The genome of Lyophyllum shimeji provides insight into the initial evolution of ectomycorrhizal fungal genome.</title>
        <authorList>
            <person name="Kobayashi Y."/>
            <person name="Shibata T."/>
            <person name="Hirakawa H."/>
            <person name="Shigenobu S."/>
            <person name="Nishiyama T."/>
            <person name="Yamada A."/>
            <person name="Hasebe M."/>
            <person name="Kawaguchi M."/>
        </authorList>
    </citation>
    <scope>NUCLEOTIDE SEQUENCE</scope>
    <source>
        <strain evidence="3">AT787</strain>
    </source>
</reference>
<evidence type="ECO:0000256" key="1">
    <source>
        <dbReference type="SAM" id="Coils"/>
    </source>
</evidence>
<evidence type="ECO:0000313" key="3">
    <source>
        <dbReference type="EMBL" id="GLB45197.1"/>
    </source>
</evidence>
<feature type="coiled-coil region" evidence="1">
    <location>
        <begin position="398"/>
        <end position="453"/>
    </location>
</feature>
<dbReference type="Proteomes" id="UP001063166">
    <property type="component" value="Unassembled WGS sequence"/>
</dbReference>
<feature type="coiled-coil region" evidence="1">
    <location>
        <begin position="500"/>
        <end position="590"/>
    </location>
</feature>
<accession>A0A9P3Q1Q2</accession>
<evidence type="ECO:0000256" key="2">
    <source>
        <dbReference type="SAM" id="MobiDB-lite"/>
    </source>
</evidence>
<feature type="region of interest" description="Disordered" evidence="2">
    <location>
        <begin position="884"/>
        <end position="914"/>
    </location>
</feature>
<dbReference type="PANTHER" id="PTHR45615">
    <property type="entry name" value="MYOSIN HEAVY CHAIN, NON-MUSCLE"/>
    <property type="match status" value="1"/>
</dbReference>
<name>A0A9P3Q1Q2_LYOSH</name>
<protein>
    <submittedName>
        <fullName evidence="3">Uncharacterized protein</fullName>
    </submittedName>
</protein>
<gene>
    <name evidence="3" type="ORF">LshimejAT787_2001020</name>
</gene>
<dbReference type="AlphaFoldDB" id="A0A9P3Q1Q2"/>
<sequence>MVAKKSAKAAKVSYAEPGHITLTPAGKKAITAARHSLAVATNASPSAVPEDLIWKHVTQAAPISRGLKRGRRSSIKPPPNPRELDSDHDATWSISAHRAKRPRTSTTTVGSSAKKPISRMNKAELQEELRALKKAHDDVLWLRASSPLTDLDEDDAGEINRLRRELRDREEEVERIRCELPGTQGDSRPGPQGPPTPEIDETLASPSRPAQPRPLNRITRAASGSRISLLSKQPTPAPSSPGAASEDLYLEHVHGHENDEFAMQEDHHYEASPSPFQQIPGTMMSATDSNGAGLPMLGVERDLRTRTAEINELKAQLSQLQTNYSKAQQGLVDRDHRLSVLSENITNLESAAKERDVQLDRHGAELVSLKAAKVDLELSYSSRLQGLREELWDRDTCIQALKEEQEKNLAQLSRLQESLNTTERSEAALASQVTDAEAQITKLRSELDQQQHASDLELQAQRSISTELEKKIQAFVARTSELDKRVDELQRSESATAASLADATAQQALISEQLRDAETRNEYLLGQLSSVSDARSTLEAALKVSEEAVARLTSQITALDDSLSQEKANVQKLAKSLAAAEQEGVTLRQQVATKEVSVSALRSELDLSRHSTAELTMQLAAVTSEKADISGRLDEAKTIITASASSMTQLKESLRTTTDQLRQSESAAAQIQANLDATVRELSAEKDRSQGLRDAAESKDLELHRLREQLSATETRVERLQAEAMAKETKIRELRSELADARDQVSAAQDSLTSANATHALESDKQASVISGLQNLLSGAQSQIEGLKSELESARSRSAELQALVDEQSAELGEATVKLDSERHRASRVEAELAAAIGRAQEVEEELSELKISKEADEATIENLKGMFSALRDTQMKSLAELDSKVVSTKSSPAPKRRSTRNAAAKAIPPFKLT</sequence>
<organism evidence="3 4">
    <name type="scientific">Lyophyllum shimeji</name>
    <name type="common">Hon-shimeji</name>
    <name type="synonym">Tricholoma shimeji</name>
    <dbReference type="NCBI Taxonomy" id="47721"/>
    <lineage>
        <taxon>Eukaryota</taxon>
        <taxon>Fungi</taxon>
        <taxon>Dikarya</taxon>
        <taxon>Basidiomycota</taxon>
        <taxon>Agaricomycotina</taxon>
        <taxon>Agaricomycetes</taxon>
        <taxon>Agaricomycetidae</taxon>
        <taxon>Agaricales</taxon>
        <taxon>Tricholomatineae</taxon>
        <taxon>Lyophyllaceae</taxon>
        <taxon>Lyophyllum</taxon>
    </lineage>
</organism>
<feature type="coiled-coil region" evidence="1">
    <location>
        <begin position="303"/>
        <end position="330"/>
    </location>
</feature>
<comment type="caution">
    <text evidence="3">The sequence shown here is derived from an EMBL/GenBank/DDBJ whole genome shotgun (WGS) entry which is preliminary data.</text>
</comment>
<feature type="compositionally biased region" description="Polar residues" evidence="2">
    <location>
        <begin position="225"/>
        <end position="234"/>
    </location>
</feature>